<dbReference type="AlphaFoldDB" id="A0AA86STS3"/>
<proteinExistence type="predicted"/>
<sequence>MLLEATPHEVIIMSTNFSSKVLTNSHATILKEIEKNPFNILDLMTTHVESFKSTTSSFSTPSLQLNKVEIEVVRANKIEVLSQNIFRFEAIKLEKSATSTSLSVSMQVSNNKYFTSNNNFKSLRSIMRSFQSLVTLLRKNPHV</sequence>
<keyword evidence="2" id="KW-1185">Reference proteome</keyword>
<accession>A0AA86STS3</accession>
<evidence type="ECO:0000313" key="1">
    <source>
        <dbReference type="EMBL" id="CAJ1964474.1"/>
    </source>
</evidence>
<dbReference type="EMBL" id="OY731403">
    <property type="protein sequence ID" value="CAJ1964474.1"/>
    <property type="molecule type" value="Genomic_DNA"/>
</dbReference>
<gene>
    <name evidence="1" type="ORF">AYBTSS11_LOCUS20333</name>
</gene>
<reference evidence="1" key="1">
    <citation type="submission" date="2023-10" db="EMBL/GenBank/DDBJ databases">
        <authorList>
            <person name="Domelevo Entfellner J.-B."/>
        </authorList>
    </citation>
    <scope>NUCLEOTIDE SEQUENCE</scope>
</reference>
<protein>
    <submittedName>
        <fullName evidence="1">Uncharacterized protein</fullName>
    </submittedName>
</protein>
<dbReference type="Gramene" id="rna-AYBTSS11_LOCUS20333">
    <property type="protein sequence ID" value="CAJ1964474.1"/>
    <property type="gene ID" value="gene-AYBTSS11_LOCUS20333"/>
</dbReference>
<dbReference type="Proteomes" id="UP001189624">
    <property type="component" value="Chromosome 6"/>
</dbReference>
<name>A0AA86STS3_9FABA</name>
<evidence type="ECO:0000313" key="2">
    <source>
        <dbReference type="Proteomes" id="UP001189624"/>
    </source>
</evidence>
<organism evidence="1 2">
    <name type="scientific">Sphenostylis stenocarpa</name>
    <dbReference type="NCBI Taxonomy" id="92480"/>
    <lineage>
        <taxon>Eukaryota</taxon>
        <taxon>Viridiplantae</taxon>
        <taxon>Streptophyta</taxon>
        <taxon>Embryophyta</taxon>
        <taxon>Tracheophyta</taxon>
        <taxon>Spermatophyta</taxon>
        <taxon>Magnoliopsida</taxon>
        <taxon>eudicotyledons</taxon>
        <taxon>Gunneridae</taxon>
        <taxon>Pentapetalae</taxon>
        <taxon>rosids</taxon>
        <taxon>fabids</taxon>
        <taxon>Fabales</taxon>
        <taxon>Fabaceae</taxon>
        <taxon>Papilionoideae</taxon>
        <taxon>50 kb inversion clade</taxon>
        <taxon>NPAAA clade</taxon>
        <taxon>indigoferoid/millettioid clade</taxon>
        <taxon>Phaseoleae</taxon>
        <taxon>Sphenostylis</taxon>
    </lineage>
</organism>